<dbReference type="Pfam" id="PF18919">
    <property type="entry name" value="DUF5670"/>
    <property type="match status" value="1"/>
</dbReference>
<keyword evidence="1" id="KW-0812">Transmembrane</keyword>
<keyword evidence="1" id="KW-0472">Membrane</keyword>
<dbReference type="InterPro" id="IPR043727">
    <property type="entry name" value="Lmo0937-like"/>
</dbReference>
<dbReference type="EMBL" id="CP002542">
    <property type="protein sequence ID" value="AEA45055.1"/>
    <property type="molecule type" value="Genomic_DNA"/>
</dbReference>
<dbReference type="NCBIfam" id="NF033488">
    <property type="entry name" value="lmo0937_fam_TM"/>
    <property type="match status" value="1"/>
</dbReference>
<evidence type="ECO:0000313" key="3">
    <source>
        <dbReference type="Proteomes" id="UP000007463"/>
    </source>
</evidence>
<dbReference type="AlphaFoldDB" id="F2IJZ6"/>
<dbReference type="RefSeq" id="WP_013687822.1">
    <property type="nucleotide sequence ID" value="NC_015321.1"/>
</dbReference>
<dbReference type="STRING" id="755732.Fluta_3079"/>
<accession>F2IJZ6</accession>
<evidence type="ECO:0000313" key="2">
    <source>
        <dbReference type="EMBL" id="AEA45055.1"/>
    </source>
</evidence>
<reference evidence="3" key="2">
    <citation type="submission" date="2011-02" db="EMBL/GenBank/DDBJ databases">
        <title>The complete genome of Fluviicola taffensis DSM 16823.</title>
        <authorList>
            <consortium name="US DOE Joint Genome Institute (JGI-PGF)"/>
            <person name="Lucas S."/>
            <person name="Copeland A."/>
            <person name="Lapidus A."/>
            <person name="Bruce D."/>
            <person name="Goodwin L."/>
            <person name="Pitluck S."/>
            <person name="Kyrpides N."/>
            <person name="Mavromatis K."/>
            <person name="Ivanova N."/>
            <person name="Mikhailova N."/>
            <person name="Pagani I."/>
            <person name="Chertkov O."/>
            <person name="Detter J.C."/>
            <person name="Han C."/>
            <person name="Tapia R."/>
            <person name="Land M."/>
            <person name="Hauser L."/>
            <person name="Markowitz V."/>
            <person name="Cheng J.-F."/>
            <person name="Hugenholtz P."/>
            <person name="Woyke T."/>
            <person name="Wu D."/>
            <person name="Tindall B."/>
            <person name="Pomrenke H.G."/>
            <person name="Brambilla E."/>
            <person name="Klenk H.-P."/>
            <person name="Eisen J.A."/>
        </authorList>
    </citation>
    <scope>NUCLEOTIDE SEQUENCE [LARGE SCALE GENOMIC DNA]</scope>
    <source>
        <strain evidence="3">DSM 16823 / RW262 / RW262</strain>
    </source>
</reference>
<sequence>MSGILNILIVVLVVGWLIGFFAFQVGGLLHLLLGLALIALVLRLLPVNRK</sequence>
<dbReference type="HOGENOM" id="CLU_199613_3_2_10"/>
<keyword evidence="1" id="KW-1133">Transmembrane helix</keyword>
<dbReference type="Proteomes" id="UP000007463">
    <property type="component" value="Chromosome"/>
</dbReference>
<proteinExistence type="predicted"/>
<keyword evidence="3" id="KW-1185">Reference proteome</keyword>
<feature type="transmembrane region" description="Helical" evidence="1">
    <location>
        <begin position="5"/>
        <end position="22"/>
    </location>
</feature>
<evidence type="ECO:0000256" key="1">
    <source>
        <dbReference type="SAM" id="Phobius"/>
    </source>
</evidence>
<protein>
    <recommendedName>
        <fullName evidence="4">Lmo0937 family membrane protein</fullName>
    </recommendedName>
</protein>
<evidence type="ECO:0008006" key="4">
    <source>
        <dbReference type="Google" id="ProtNLM"/>
    </source>
</evidence>
<reference evidence="2 3" key="1">
    <citation type="journal article" date="2011" name="Stand. Genomic Sci.">
        <title>Complete genome sequence of the gliding freshwater bacterium Fluviicola taffensis type strain (RW262).</title>
        <authorList>
            <person name="Woyke T."/>
            <person name="Chertkov O."/>
            <person name="Lapidus A."/>
            <person name="Nolan M."/>
            <person name="Lucas S."/>
            <person name="Del Rio T.G."/>
            <person name="Tice H."/>
            <person name="Cheng J.F."/>
            <person name="Tapia R."/>
            <person name="Han C."/>
            <person name="Goodwin L."/>
            <person name="Pitluck S."/>
            <person name="Liolios K."/>
            <person name="Pagani I."/>
            <person name="Ivanova N."/>
            <person name="Huntemann M."/>
            <person name="Mavromatis K."/>
            <person name="Mikhailova N."/>
            <person name="Pati A."/>
            <person name="Chen A."/>
            <person name="Palaniappan K."/>
            <person name="Land M."/>
            <person name="Hauser L."/>
            <person name="Brambilla E.M."/>
            <person name="Rohde M."/>
            <person name="Mwirichia R."/>
            <person name="Sikorski J."/>
            <person name="Tindall B.J."/>
            <person name="Goker M."/>
            <person name="Bristow J."/>
            <person name="Eisen J.A."/>
            <person name="Markowitz V."/>
            <person name="Hugenholtz P."/>
            <person name="Klenk H.P."/>
            <person name="Kyrpides N.C."/>
        </authorList>
    </citation>
    <scope>NUCLEOTIDE SEQUENCE [LARGE SCALE GENOMIC DNA]</scope>
    <source>
        <strain evidence="3">DSM 16823 / RW262 / RW262</strain>
    </source>
</reference>
<organism evidence="2 3">
    <name type="scientific">Fluviicola taffensis (strain DSM 16823 / NCIMB 13979 / RW262)</name>
    <dbReference type="NCBI Taxonomy" id="755732"/>
    <lineage>
        <taxon>Bacteria</taxon>
        <taxon>Pseudomonadati</taxon>
        <taxon>Bacteroidota</taxon>
        <taxon>Flavobacteriia</taxon>
        <taxon>Flavobacteriales</taxon>
        <taxon>Crocinitomicaceae</taxon>
        <taxon>Fluviicola</taxon>
    </lineage>
</organism>
<name>F2IJZ6_FLUTR</name>
<dbReference type="KEGG" id="fte:Fluta_3079"/>
<feature type="transmembrane region" description="Helical" evidence="1">
    <location>
        <begin position="28"/>
        <end position="45"/>
    </location>
</feature>
<gene>
    <name evidence="2" type="ordered locus">Fluta_3079</name>
</gene>